<keyword evidence="9" id="KW-1185">Reference proteome</keyword>
<dbReference type="EMBL" id="AOLZ01000031">
    <property type="protein sequence ID" value="EMA34616.1"/>
    <property type="molecule type" value="Genomic_DNA"/>
</dbReference>
<organism evidence="8 9">
    <name type="scientific">Natronobacterium lacisalsi AJ5</name>
    <dbReference type="NCBI Taxonomy" id="358396"/>
    <lineage>
        <taxon>Archaea</taxon>
        <taxon>Methanobacteriati</taxon>
        <taxon>Methanobacteriota</taxon>
        <taxon>Stenosarchaea group</taxon>
        <taxon>Halobacteria</taxon>
        <taxon>Halobacteriales</taxon>
        <taxon>Natrialbaceae</taxon>
        <taxon>Natronobacterium</taxon>
    </lineage>
</organism>
<reference evidence="8 9" key="2">
    <citation type="journal article" date="2014" name="PLoS Genet.">
        <title>Phylogenetically driven sequencing of extremely halophilic archaea reveals strategies for static and dynamic osmo-response.</title>
        <authorList>
            <person name="Becker E.A."/>
            <person name="Seitzer P.M."/>
            <person name="Tritt A."/>
            <person name="Larsen D."/>
            <person name="Krusor M."/>
            <person name="Yao A.I."/>
            <person name="Wu D."/>
            <person name="Madern D."/>
            <person name="Eisen J.A."/>
            <person name="Darling A.E."/>
            <person name="Facciotti M.T."/>
        </authorList>
    </citation>
    <scope>NUCLEOTIDE SEQUENCE [LARGE SCALE GENOMIC DNA]</scope>
    <source>
        <strain evidence="8 9">AJ5</strain>
    </source>
</reference>
<dbReference type="PANTHER" id="PTHR43124:SF3">
    <property type="entry name" value="CHLORAMPHENICOL EFFLUX PUMP RV0191"/>
    <property type="match status" value="1"/>
</dbReference>
<evidence type="ECO:0000313" key="10">
    <source>
        <dbReference type="Proteomes" id="UP000186547"/>
    </source>
</evidence>
<gene>
    <name evidence="8" type="ORF">C445_06830</name>
    <name evidence="7" type="ORF">CHINAEXTREME_03590</name>
</gene>
<keyword evidence="5 6" id="KW-0472">Membrane</keyword>
<feature type="transmembrane region" description="Helical" evidence="6">
    <location>
        <begin position="84"/>
        <end position="102"/>
    </location>
</feature>
<dbReference type="InterPro" id="IPR011701">
    <property type="entry name" value="MFS"/>
</dbReference>
<dbReference type="GO" id="GO:0022857">
    <property type="term" value="F:transmembrane transporter activity"/>
    <property type="evidence" value="ECO:0007669"/>
    <property type="project" value="InterPro"/>
</dbReference>
<feature type="transmembrane region" description="Helical" evidence="6">
    <location>
        <begin position="20"/>
        <end position="41"/>
    </location>
</feature>
<dbReference type="SUPFAM" id="SSF103473">
    <property type="entry name" value="MFS general substrate transporter"/>
    <property type="match status" value="1"/>
</dbReference>
<name>M0LM86_NATLA</name>
<keyword evidence="2" id="KW-1003">Cell membrane</keyword>
<dbReference type="eggNOG" id="ENOG502N5K4">
    <property type="taxonomic scope" value="Archaea"/>
</dbReference>
<dbReference type="InterPro" id="IPR036259">
    <property type="entry name" value="MFS_trans_sf"/>
</dbReference>
<keyword evidence="4 6" id="KW-1133">Transmembrane helix</keyword>
<dbReference type="GO" id="GO:0005886">
    <property type="term" value="C:plasma membrane"/>
    <property type="evidence" value="ECO:0007669"/>
    <property type="project" value="UniProtKB-SubCell"/>
</dbReference>
<evidence type="ECO:0000256" key="4">
    <source>
        <dbReference type="ARBA" id="ARBA00022989"/>
    </source>
</evidence>
<evidence type="ECO:0000256" key="5">
    <source>
        <dbReference type="ARBA" id="ARBA00023136"/>
    </source>
</evidence>
<dbReference type="STRING" id="358396.CHINAEXTREME_03590"/>
<dbReference type="PATRIC" id="fig|358396.7.peg.1379"/>
<evidence type="ECO:0000256" key="6">
    <source>
        <dbReference type="SAM" id="Phobius"/>
    </source>
</evidence>
<dbReference type="InterPro" id="IPR050189">
    <property type="entry name" value="MFS_Efflux_Transporters"/>
</dbReference>
<dbReference type="GeneID" id="30920176"/>
<reference evidence="7 10" key="1">
    <citation type="journal article" date="2011" name="J. Bacteriol.">
        <title>Genome sequence of Halobiforma lacisalsi AJ5, an extremely halophilic archaeon which harbors a bop gene.</title>
        <authorList>
            <person name="Jiang X."/>
            <person name="Wang S."/>
            <person name="Cheng H."/>
            <person name="Huo Y."/>
            <person name="Zhang X."/>
            <person name="Zhu X."/>
            <person name="Han X."/>
            <person name="Ni P."/>
            <person name="Wu M."/>
        </authorList>
    </citation>
    <scope>NUCLEOTIDE SEQUENCE [LARGE SCALE GENOMIC DNA]</scope>
    <source>
        <strain evidence="7 10">AJ5</strain>
    </source>
</reference>
<feature type="transmembrane region" description="Helical" evidence="6">
    <location>
        <begin position="300"/>
        <end position="325"/>
    </location>
</feature>
<dbReference type="Gene3D" id="1.20.1250.20">
    <property type="entry name" value="MFS general substrate transporter like domains"/>
    <property type="match status" value="1"/>
</dbReference>
<dbReference type="Pfam" id="PF07690">
    <property type="entry name" value="MFS_1"/>
    <property type="match status" value="1"/>
</dbReference>
<proteinExistence type="predicted"/>
<evidence type="ECO:0000313" key="7">
    <source>
        <dbReference type="EMBL" id="APW96906.1"/>
    </source>
</evidence>
<evidence type="ECO:0000313" key="9">
    <source>
        <dbReference type="Proteomes" id="UP000011555"/>
    </source>
</evidence>
<feature type="transmembrane region" description="Helical" evidence="6">
    <location>
        <begin position="108"/>
        <end position="131"/>
    </location>
</feature>
<dbReference type="PANTHER" id="PTHR43124">
    <property type="entry name" value="PURINE EFFLUX PUMP PBUE"/>
    <property type="match status" value="1"/>
</dbReference>
<comment type="subcellular location">
    <subcellularLocation>
        <location evidence="1">Cell membrane</location>
        <topology evidence="1">Multi-pass membrane protein</topology>
    </subcellularLocation>
</comment>
<dbReference type="AlphaFoldDB" id="M0LM86"/>
<feature type="transmembrane region" description="Helical" evidence="6">
    <location>
        <begin position="332"/>
        <end position="352"/>
    </location>
</feature>
<evidence type="ECO:0000313" key="8">
    <source>
        <dbReference type="EMBL" id="EMA34616.1"/>
    </source>
</evidence>
<feature type="transmembrane region" description="Helical" evidence="6">
    <location>
        <begin position="364"/>
        <end position="382"/>
    </location>
</feature>
<evidence type="ECO:0000256" key="2">
    <source>
        <dbReference type="ARBA" id="ARBA00022475"/>
    </source>
</evidence>
<feature type="transmembrane region" description="Helical" evidence="6">
    <location>
        <begin position="241"/>
        <end position="262"/>
    </location>
</feature>
<feature type="transmembrane region" description="Helical" evidence="6">
    <location>
        <begin position="53"/>
        <end position="72"/>
    </location>
</feature>
<feature type="transmembrane region" description="Helical" evidence="6">
    <location>
        <begin position="143"/>
        <end position="164"/>
    </location>
</feature>
<dbReference type="Proteomes" id="UP000186547">
    <property type="component" value="Chromosome"/>
</dbReference>
<accession>M0LM86</accession>
<dbReference type="EMBL" id="CP019285">
    <property type="protein sequence ID" value="APW96906.1"/>
    <property type="molecule type" value="Genomic_DNA"/>
</dbReference>
<dbReference type="Proteomes" id="UP000011555">
    <property type="component" value="Unassembled WGS sequence"/>
</dbReference>
<sequence>MSTLRSRATSEQRPLPWSAIAAVGTGLFGLGLAVGGYGAYVSLLIARGVSPDAAGLGMSLFLFGQFAAVVPADLMTRRTAVERVAAAGFVLAGIGIGLGAVLTLEATYASRLLLGLGQGAAFVAGMKYVGLRTTGADTATAQGMLGALFTLGLAVGLAAGPVVVPWAGPAFPAVGAAVVALAGGAFTARLATVGPDARTVLGAYLEPFTSAGGLALGFGNVATFGFLMVASTWYAEVVADAALPGTAVLVGFALATVLGRGVGGWLSRTYGERATVGGTLLGLALVLLGLAAAIDVDSAAGITAGLVLTGFGFGVPFGPLFGLAFSELADDAGVTLSGMMLVGNGAALAYPWLVGRLLAATDGYAAGFAAMGATVGAIWLCWRRTVGG</sequence>
<feature type="transmembrane region" description="Helical" evidence="6">
    <location>
        <begin position="213"/>
        <end position="235"/>
    </location>
</feature>
<evidence type="ECO:0000256" key="3">
    <source>
        <dbReference type="ARBA" id="ARBA00022692"/>
    </source>
</evidence>
<dbReference type="KEGG" id="hlc:CHINAEXTREME03590"/>
<dbReference type="RefSeq" id="WP_007141099.1">
    <property type="nucleotide sequence ID" value="NZ_AOLZ01000031.1"/>
</dbReference>
<feature type="transmembrane region" description="Helical" evidence="6">
    <location>
        <begin position="274"/>
        <end position="294"/>
    </location>
</feature>
<reference evidence="7" key="3">
    <citation type="submission" date="2017-01" db="EMBL/GenBank/DDBJ databases">
        <authorList>
            <person name="Mah S.A."/>
            <person name="Swanson W.J."/>
            <person name="Moy G.W."/>
            <person name="Vacquier V.D."/>
        </authorList>
    </citation>
    <scope>NUCLEOTIDE SEQUENCE</scope>
    <source>
        <strain evidence="7">AJ5</strain>
    </source>
</reference>
<keyword evidence="3 6" id="KW-0812">Transmembrane</keyword>
<evidence type="ECO:0000256" key="1">
    <source>
        <dbReference type="ARBA" id="ARBA00004651"/>
    </source>
</evidence>
<protein>
    <submittedName>
        <fullName evidence="7">MFS transporter</fullName>
    </submittedName>
</protein>
<feature type="transmembrane region" description="Helical" evidence="6">
    <location>
        <begin position="170"/>
        <end position="192"/>
    </location>
</feature>